<comment type="caution">
    <text evidence="2">The sequence shown here is derived from an EMBL/GenBank/DDBJ whole genome shotgun (WGS) entry which is preliminary data.</text>
</comment>
<evidence type="ECO:0000313" key="3">
    <source>
        <dbReference type="Proteomes" id="UP000243525"/>
    </source>
</evidence>
<keyword evidence="3" id="KW-1185">Reference proteome</keyword>
<evidence type="ECO:0000313" key="2">
    <source>
        <dbReference type="EMBL" id="PTN09060.1"/>
    </source>
</evidence>
<protein>
    <submittedName>
        <fullName evidence="2">Uncharacterized protein</fullName>
    </submittedName>
</protein>
<dbReference type="AlphaFoldDB" id="A0A2T5C2T5"/>
<sequence length="36" mass="4080">MTKAHDAKKSAKKEPVKSLKEKRLEKKEKKAAKSKA</sequence>
<feature type="region of interest" description="Disordered" evidence="1">
    <location>
        <begin position="1"/>
        <end position="36"/>
    </location>
</feature>
<dbReference type="Proteomes" id="UP000243525">
    <property type="component" value="Unassembled WGS sequence"/>
</dbReference>
<feature type="compositionally biased region" description="Basic and acidic residues" evidence="1">
    <location>
        <begin position="1"/>
        <end position="28"/>
    </location>
</feature>
<reference evidence="2 3" key="1">
    <citation type="submission" date="2018-04" db="EMBL/GenBank/DDBJ databases">
        <title>Genomic Encyclopedia of Archaeal and Bacterial Type Strains, Phase II (KMG-II): from individual species to whole genera.</title>
        <authorList>
            <person name="Goeker M."/>
        </authorList>
    </citation>
    <scope>NUCLEOTIDE SEQUENCE [LARGE SCALE GENOMIC DNA]</scope>
    <source>
        <strain evidence="2 3">DSM 28823</strain>
    </source>
</reference>
<organism evidence="2 3">
    <name type="scientific">Mangrovibacterium marinum</name>
    <dbReference type="NCBI Taxonomy" id="1639118"/>
    <lineage>
        <taxon>Bacteria</taxon>
        <taxon>Pseudomonadati</taxon>
        <taxon>Bacteroidota</taxon>
        <taxon>Bacteroidia</taxon>
        <taxon>Marinilabiliales</taxon>
        <taxon>Prolixibacteraceae</taxon>
        <taxon>Mangrovibacterium</taxon>
    </lineage>
</organism>
<evidence type="ECO:0000256" key="1">
    <source>
        <dbReference type="SAM" id="MobiDB-lite"/>
    </source>
</evidence>
<accession>A0A2T5C2T5</accession>
<proteinExistence type="predicted"/>
<name>A0A2T5C2T5_9BACT</name>
<gene>
    <name evidence="2" type="ORF">C8N47_106160</name>
</gene>
<dbReference type="EMBL" id="QAAD01000006">
    <property type="protein sequence ID" value="PTN09060.1"/>
    <property type="molecule type" value="Genomic_DNA"/>
</dbReference>